<keyword evidence="3" id="KW-1185">Reference proteome</keyword>
<dbReference type="Ensembl" id="ENSCMIT00000019350.1">
    <property type="protein sequence ID" value="ENSCMIP00000018989.1"/>
    <property type="gene ID" value="ENSCMIG00000008902.1"/>
</dbReference>
<name>A0A4W3IDR0_CALMI</name>
<reference evidence="2" key="4">
    <citation type="submission" date="2025-08" db="UniProtKB">
        <authorList>
            <consortium name="Ensembl"/>
        </authorList>
    </citation>
    <scope>IDENTIFICATION</scope>
</reference>
<proteinExistence type="predicted"/>
<evidence type="ECO:0000259" key="1">
    <source>
        <dbReference type="PROSITE" id="PS50280"/>
    </source>
</evidence>
<dbReference type="STRING" id="7868.ENSCMIP00000018989"/>
<reference evidence="3" key="1">
    <citation type="journal article" date="2006" name="Science">
        <title>Ancient noncoding elements conserved in the human genome.</title>
        <authorList>
            <person name="Venkatesh B."/>
            <person name="Kirkness E.F."/>
            <person name="Loh Y.H."/>
            <person name="Halpern A.L."/>
            <person name="Lee A.P."/>
            <person name="Johnson J."/>
            <person name="Dandona N."/>
            <person name="Viswanathan L.D."/>
            <person name="Tay A."/>
            <person name="Venter J.C."/>
            <person name="Strausberg R.L."/>
            <person name="Brenner S."/>
        </authorList>
    </citation>
    <scope>NUCLEOTIDE SEQUENCE [LARGE SCALE GENOMIC DNA]</scope>
</reference>
<organism evidence="2 3">
    <name type="scientific">Callorhinchus milii</name>
    <name type="common">Ghost shark</name>
    <dbReference type="NCBI Taxonomy" id="7868"/>
    <lineage>
        <taxon>Eukaryota</taxon>
        <taxon>Metazoa</taxon>
        <taxon>Chordata</taxon>
        <taxon>Craniata</taxon>
        <taxon>Vertebrata</taxon>
        <taxon>Chondrichthyes</taxon>
        <taxon>Holocephali</taxon>
        <taxon>Chimaeriformes</taxon>
        <taxon>Callorhinchidae</taxon>
        <taxon>Callorhinchus</taxon>
    </lineage>
</organism>
<dbReference type="PROSITE" id="PS50280">
    <property type="entry name" value="SET"/>
    <property type="match status" value="1"/>
</dbReference>
<sequence>MFMVCGDCESYFIEECPVHSFPTFTHDKSVTMNQPDRARLPARGLEYSTSHIANAGLGVWNGEKIIPKGIHFGPGYSWAVSDCSLLLFPSFRYVNCARKEEEQTLVAFQHWGKIYYRTCRPVPPQCELLVWYGDQFAEESVSNTHR</sequence>
<dbReference type="AlphaFoldDB" id="A0A4W3IDR0"/>
<accession>A0A4W3IDR0</accession>
<dbReference type="InterPro" id="IPR046341">
    <property type="entry name" value="SET_dom_sf"/>
</dbReference>
<dbReference type="InterPro" id="IPR001214">
    <property type="entry name" value="SET_dom"/>
</dbReference>
<dbReference type="Gene3D" id="2.170.270.10">
    <property type="entry name" value="SET domain"/>
    <property type="match status" value="2"/>
</dbReference>
<reference evidence="3" key="2">
    <citation type="journal article" date="2007" name="PLoS Biol.">
        <title>Survey sequencing and comparative analysis of the elephant shark (Callorhinchus milii) genome.</title>
        <authorList>
            <person name="Venkatesh B."/>
            <person name="Kirkness E.F."/>
            <person name="Loh Y.H."/>
            <person name="Halpern A.L."/>
            <person name="Lee A.P."/>
            <person name="Johnson J."/>
            <person name="Dandona N."/>
            <person name="Viswanathan L.D."/>
            <person name="Tay A."/>
            <person name="Venter J.C."/>
            <person name="Strausberg R.L."/>
            <person name="Brenner S."/>
        </authorList>
    </citation>
    <scope>NUCLEOTIDE SEQUENCE [LARGE SCALE GENOMIC DNA]</scope>
</reference>
<feature type="domain" description="SET" evidence="1">
    <location>
        <begin position="43"/>
        <end position="133"/>
    </location>
</feature>
<dbReference type="Proteomes" id="UP000314986">
    <property type="component" value="Unassembled WGS sequence"/>
</dbReference>
<reference evidence="3" key="3">
    <citation type="journal article" date="2014" name="Nature">
        <title>Elephant shark genome provides unique insights into gnathostome evolution.</title>
        <authorList>
            <consortium name="International Elephant Shark Genome Sequencing Consortium"/>
            <person name="Venkatesh B."/>
            <person name="Lee A.P."/>
            <person name="Ravi V."/>
            <person name="Maurya A.K."/>
            <person name="Lian M.M."/>
            <person name="Swann J.B."/>
            <person name="Ohta Y."/>
            <person name="Flajnik M.F."/>
            <person name="Sutoh Y."/>
            <person name="Kasahara M."/>
            <person name="Hoon S."/>
            <person name="Gangu V."/>
            <person name="Roy S.W."/>
            <person name="Irimia M."/>
            <person name="Korzh V."/>
            <person name="Kondrychyn I."/>
            <person name="Lim Z.W."/>
            <person name="Tay B.H."/>
            <person name="Tohari S."/>
            <person name="Kong K.W."/>
            <person name="Ho S."/>
            <person name="Lorente-Galdos B."/>
            <person name="Quilez J."/>
            <person name="Marques-Bonet T."/>
            <person name="Raney B.J."/>
            <person name="Ingham P.W."/>
            <person name="Tay A."/>
            <person name="Hillier L.W."/>
            <person name="Minx P."/>
            <person name="Boehm T."/>
            <person name="Wilson R.K."/>
            <person name="Brenner S."/>
            <person name="Warren W.C."/>
        </authorList>
    </citation>
    <scope>NUCLEOTIDE SEQUENCE [LARGE SCALE GENOMIC DNA]</scope>
</reference>
<protein>
    <recommendedName>
        <fullName evidence="1">SET domain-containing protein</fullName>
    </recommendedName>
</protein>
<evidence type="ECO:0000313" key="3">
    <source>
        <dbReference type="Proteomes" id="UP000314986"/>
    </source>
</evidence>
<dbReference type="GeneTree" id="ENSGT00940000158211"/>
<reference evidence="2" key="5">
    <citation type="submission" date="2025-09" db="UniProtKB">
        <authorList>
            <consortium name="Ensembl"/>
        </authorList>
    </citation>
    <scope>IDENTIFICATION</scope>
</reference>
<dbReference type="Pfam" id="PF21549">
    <property type="entry name" value="PRDM2_PR"/>
    <property type="match status" value="1"/>
</dbReference>
<evidence type="ECO:0000313" key="2">
    <source>
        <dbReference type="Ensembl" id="ENSCMIP00000018989.1"/>
    </source>
</evidence>
<dbReference type="OMA" id="WICSCAC"/>
<dbReference type="InParanoid" id="A0A4W3IDR0"/>